<accession>A0A016V867</accession>
<dbReference type="InterPro" id="IPR003582">
    <property type="entry name" value="ShKT_dom"/>
</dbReference>
<reference evidence="5" key="1">
    <citation type="journal article" date="2015" name="Nat. Genet.">
        <title>The genome and transcriptome of the zoonotic hookworm Ancylostoma ceylanicum identify infection-specific gene families.</title>
        <authorList>
            <person name="Schwarz E.M."/>
            <person name="Hu Y."/>
            <person name="Antoshechkin I."/>
            <person name="Miller M.M."/>
            <person name="Sternberg P.W."/>
            <person name="Aroian R.V."/>
        </authorList>
    </citation>
    <scope>NUCLEOTIDE SEQUENCE</scope>
    <source>
        <strain evidence="5">HY135</strain>
    </source>
</reference>
<dbReference type="AlphaFoldDB" id="A0A016V867"/>
<gene>
    <name evidence="4" type="primary">Acey_s0015.g2874</name>
    <name evidence="4" type="ORF">Y032_0015g2874</name>
</gene>
<comment type="caution">
    <text evidence="4">The sequence shown here is derived from an EMBL/GenBank/DDBJ whole genome shotgun (WGS) entry which is preliminary data.</text>
</comment>
<sequence length="72" mass="8042">MSSRMFFRFIFAFLLLSAFTSAQVVMVVRTTPSVCADVASEFACKHLKDSGNCKNAYAGPQYQCRKTCGYCH</sequence>
<keyword evidence="2" id="KW-0732">Signal</keyword>
<proteinExistence type="predicted"/>
<feature type="signal peptide" evidence="2">
    <location>
        <begin position="1"/>
        <end position="22"/>
    </location>
</feature>
<evidence type="ECO:0000256" key="1">
    <source>
        <dbReference type="PROSITE-ProRule" id="PRU01005"/>
    </source>
</evidence>
<dbReference type="Gene3D" id="1.10.10.1940">
    <property type="match status" value="1"/>
</dbReference>
<dbReference type="PROSITE" id="PS51670">
    <property type="entry name" value="SHKT"/>
    <property type="match status" value="1"/>
</dbReference>
<evidence type="ECO:0000256" key="2">
    <source>
        <dbReference type="SAM" id="SignalP"/>
    </source>
</evidence>
<feature type="chain" id="PRO_5001493090" description="ShKT domain-containing protein" evidence="2">
    <location>
        <begin position="23"/>
        <end position="72"/>
    </location>
</feature>
<evidence type="ECO:0000313" key="4">
    <source>
        <dbReference type="EMBL" id="EYC23859.1"/>
    </source>
</evidence>
<evidence type="ECO:0000259" key="3">
    <source>
        <dbReference type="PROSITE" id="PS51670"/>
    </source>
</evidence>
<protein>
    <recommendedName>
        <fullName evidence="3">ShKT domain-containing protein</fullName>
    </recommendedName>
</protein>
<comment type="caution">
    <text evidence="1">Lacks conserved residue(s) required for the propagation of feature annotation.</text>
</comment>
<evidence type="ECO:0000313" key="5">
    <source>
        <dbReference type="Proteomes" id="UP000024635"/>
    </source>
</evidence>
<organism evidence="4 5">
    <name type="scientific">Ancylostoma ceylanicum</name>
    <dbReference type="NCBI Taxonomy" id="53326"/>
    <lineage>
        <taxon>Eukaryota</taxon>
        <taxon>Metazoa</taxon>
        <taxon>Ecdysozoa</taxon>
        <taxon>Nematoda</taxon>
        <taxon>Chromadorea</taxon>
        <taxon>Rhabditida</taxon>
        <taxon>Rhabditina</taxon>
        <taxon>Rhabditomorpha</taxon>
        <taxon>Strongyloidea</taxon>
        <taxon>Ancylostomatidae</taxon>
        <taxon>Ancylostomatinae</taxon>
        <taxon>Ancylostoma</taxon>
    </lineage>
</organism>
<dbReference type="Proteomes" id="UP000024635">
    <property type="component" value="Unassembled WGS sequence"/>
</dbReference>
<feature type="domain" description="ShKT" evidence="3">
    <location>
        <begin position="35"/>
        <end position="71"/>
    </location>
</feature>
<keyword evidence="5" id="KW-1185">Reference proteome</keyword>
<dbReference type="EMBL" id="JARK01001351">
    <property type="protein sequence ID" value="EYC23859.1"/>
    <property type="molecule type" value="Genomic_DNA"/>
</dbReference>
<name>A0A016V867_9BILA</name>